<evidence type="ECO:0000313" key="1">
    <source>
        <dbReference type="EMBL" id="OHA93527.1"/>
    </source>
</evidence>
<accession>A0A1G2T8B7</accession>
<dbReference type="Proteomes" id="UP000179264">
    <property type="component" value="Unassembled WGS sequence"/>
</dbReference>
<organism evidence="1 2">
    <name type="scientific">Candidatus Zambryskibacteria bacterium RIFCSPHIGHO2_02_38_10.5</name>
    <dbReference type="NCBI Taxonomy" id="1802742"/>
    <lineage>
        <taxon>Bacteria</taxon>
        <taxon>Candidatus Zambryskiibacteriota</taxon>
    </lineage>
</organism>
<evidence type="ECO:0000313" key="2">
    <source>
        <dbReference type="Proteomes" id="UP000179264"/>
    </source>
</evidence>
<dbReference type="AlphaFoldDB" id="A0A1G2T8B7"/>
<gene>
    <name evidence="1" type="ORF">A2W58_02450</name>
</gene>
<protein>
    <submittedName>
        <fullName evidence="1">Death-on-curing protein</fullName>
    </submittedName>
</protein>
<reference evidence="1 2" key="1">
    <citation type="journal article" date="2016" name="Nat. Commun.">
        <title>Thousands of microbial genomes shed light on interconnected biogeochemical processes in an aquifer system.</title>
        <authorList>
            <person name="Anantharaman K."/>
            <person name="Brown C.T."/>
            <person name="Hug L.A."/>
            <person name="Sharon I."/>
            <person name="Castelle C.J."/>
            <person name="Probst A.J."/>
            <person name="Thomas B.C."/>
            <person name="Singh A."/>
            <person name="Wilkins M.J."/>
            <person name="Karaoz U."/>
            <person name="Brodie E.L."/>
            <person name="Williams K.H."/>
            <person name="Hubbard S.S."/>
            <person name="Banfield J.F."/>
        </authorList>
    </citation>
    <scope>NUCLEOTIDE SEQUENCE [LARGE SCALE GENOMIC DNA]</scope>
</reference>
<name>A0A1G2T8B7_9BACT</name>
<dbReference type="PANTHER" id="PTHR35810">
    <property type="entry name" value="CYTOPLASMIC PROTEIN-RELATED"/>
    <property type="match status" value="1"/>
</dbReference>
<dbReference type="EMBL" id="MHVL01000018">
    <property type="protein sequence ID" value="OHA93527.1"/>
    <property type="molecule type" value="Genomic_DNA"/>
</dbReference>
<comment type="caution">
    <text evidence="1">The sequence shown here is derived from an EMBL/GenBank/DDBJ whole genome shotgun (WGS) entry which is preliminary data.</text>
</comment>
<sequence length="88" mass="9800">MDTVSKNQQEIVIYKSGRGNVTLRADISKDTIWATLNQIAELFGVQKAAVSKHISNIFDSGELAKKATVSILETVQKEGNREVLRKIR</sequence>
<dbReference type="PANTHER" id="PTHR35810:SF1">
    <property type="entry name" value="CYTOPLASMIC PROTEIN"/>
    <property type="match status" value="1"/>
</dbReference>
<proteinExistence type="predicted"/>